<evidence type="ECO:0000313" key="2">
    <source>
        <dbReference type="EMBL" id="KAF1992801.1"/>
    </source>
</evidence>
<keyword evidence="1" id="KW-0812">Transmembrane</keyword>
<protein>
    <recommendedName>
        <fullName evidence="4">EXPERA domain-containing protein</fullName>
    </recommendedName>
</protein>
<evidence type="ECO:0000256" key="1">
    <source>
        <dbReference type="SAM" id="Phobius"/>
    </source>
</evidence>
<evidence type="ECO:0000313" key="3">
    <source>
        <dbReference type="Proteomes" id="UP000799779"/>
    </source>
</evidence>
<organism evidence="2 3">
    <name type="scientific">Amniculicola lignicola CBS 123094</name>
    <dbReference type="NCBI Taxonomy" id="1392246"/>
    <lineage>
        <taxon>Eukaryota</taxon>
        <taxon>Fungi</taxon>
        <taxon>Dikarya</taxon>
        <taxon>Ascomycota</taxon>
        <taxon>Pezizomycotina</taxon>
        <taxon>Dothideomycetes</taxon>
        <taxon>Pleosporomycetidae</taxon>
        <taxon>Pleosporales</taxon>
        <taxon>Amniculicolaceae</taxon>
        <taxon>Amniculicola</taxon>
    </lineage>
</organism>
<keyword evidence="3" id="KW-1185">Reference proteome</keyword>
<sequence>MISPKTPSPPPLSPNPLHPKTYLHTSSPLTLSWLIFSIPLIVWDLGFVVLRPMSMPGGSLHSPIWAPYAKYVRTDYIYGWKAWEEKNGFTAAQACMNVPETVLYCVYLYLVYTRGMRPAATQERSGSGSRLGIFGRRCVAGRPAALAITAGFMGAVMTCSKTVLYGLNEIFSGCRNVGHNDWSDLILFYMIPNGAWLVASALMTYAFGREILQGLSRDVGVPALDDK</sequence>
<dbReference type="AlphaFoldDB" id="A0A6A5VY49"/>
<dbReference type="PANTHER" id="PTHR37919">
    <property type="entry name" value="PROTEIN CBG05606"/>
    <property type="match status" value="1"/>
</dbReference>
<dbReference type="EMBL" id="ML977794">
    <property type="protein sequence ID" value="KAF1992801.1"/>
    <property type="molecule type" value="Genomic_DNA"/>
</dbReference>
<reference evidence="2" key="1">
    <citation type="journal article" date="2020" name="Stud. Mycol.">
        <title>101 Dothideomycetes genomes: a test case for predicting lifestyles and emergence of pathogens.</title>
        <authorList>
            <person name="Haridas S."/>
            <person name="Albert R."/>
            <person name="Binder M."/>
            <person name="Bloem J."/>
            <person name="Labutti K."/>
            <person name="Salamov A."/>
            <person name="Andreopoulos B."/>
            <person name="Baker S."/>
            <person name="Barry K."/>
            <person name="Bills G."/>
            <person name="Bluhm B."/>
            <person name="Cannon C."/>
            <person name="Castanera R."/>
            <person name="Culley D."/>
            <person name="Daum C."/>
            <person name="Ezra D."/>
            <person name="Gonzalez J."/>
            <person name="Henrissat B."/>
            <person name="Kuo A."/>
            <person name="Liang C."/>
            <person name="Lipzen A."/>
            <person name="Lutzoni F."/>
            <person name="Magnuson J."/>
            <person name="Mondo S."/>
            <person name="Nolan M."/>
            <person name="Ohm R."/>
            <person name="Pangilinan J."/>
            <person name="Park H.-J."/>
            <person name="Ramirez L."/>
            <person name="Alfaro M."/>
            <person name="Sun H."/>
            <person name="Tritt A."/>
            <person name="Yoshinaga Y."/>
            <person name="Zwiers L.-H."/>
            <person name="Turgeon B."/>
            <person name="Goodwin S."/>
            <person name="Spatafora J."/>
            <person name="Crous P."/>
            <person name="Grigoriev I."/>
        </authorList>
    </citation>
    <scope>NUCLEOTIDE SEQUENCE</scope>
    <source>
        <strain evidence="2">CBS 123094</strain>
    </source>
</reference>
<gene>
    <name evidence="2" type="ORF">P154DRAFT_451973</name>
</gene>
<feature type="transmembrane region" description="Helical" evidence="1">
    <location>
        <begin position="144"/>
        <end position="166"/>
    </location>
</feature>
<keyword evidence="1" id="KW-1133">Transmembrane helix</keyword>
<feature type="transmembrane region" description="Helical" evidence="1">
    <location>
        <begin position="31"/>
        <end position="50"/>
    </location>
</feature>
<dbReference type="Proteomes" id="UP000799779">
    <property type="component" value="Unassembled WGS sequence"/>
</dbReference>
<evidence type="ECO:0008006" key="4">
    <source>
        <dbReference type="Google" id="ProtNLM"/>
    </source>
</evidence>
<keyword evidence="1" id="KW-0472">Membrane</keyword>
<accession>A0A6A5VY49</accession>
<feature type="transmembrane region" description="Helical" evidence="1">
    <location>
        <begin position="186"/>
        <end position="207"/>
    </location>
</feature>
<name>A0A6A5VY49_9PLEO</name>
<proteinExistence type="predicted"/>
<dbReference type="PANTHER" id="PTHR37919:SF2">
    <property type="entry name" value="EXPERA DOMAIN-CONTAINING PROTEIN"/>
    <property type="match status" value="1"/>
</dbReference>
<dbReference type="OrthoDB" id="60858at2759"/>